<evidence type="ECO:0000256" key="3">
    <source>
        <dbReference type="ARBA" id="ARBA00011738"/>
    </source>
</evidence>
<dbReference type="Proteomes" id="UP000014760">
    <property type="component" value="Unassembled WGS sequence"/>
</dbReference>
<dbReference type="OMA" id="NTPYTEQ"/>
<evidence type="ECO:0000256" key="5">
    <source>
        <dbReference type="ARBA" id="ARBA00023002"/>
    </source>
</evidence>
<evidence type="ECO:0000256" key="6">
    <source>
        <dbReference type="ARBA" id="ARBA00023133"/>
    </source>
</evidence>
<keyword evidence="7" id="KW-0627">Porphyrin biosynthesis</keyword>
<reference evidence="11" key="1">
    <citation type="submission" date="2012-12" db="EMBL/GenBank/DDBJ databases">
        <authorList>
            <person name="Hellsten U."/>
            <person name="Grimwood J."/>
            <person name="Chapman J.A."/>
            <person name="Shapiro H."/>
            <person name="Aerts A."/>
            <person name="Otillar R.P."/>
            <person name="Terry A.Y."/>
            <person name="Boore J.L."/>
            <person name="Simakov O."/>
            <person name="Marletaz F."/>
            <person name="Cho S.-J."/>
            <person name="Edsinger-Gonzales E."/>
            <person name="Havlak P."/>
            <person name="Kuo D.-H."/>
            <person name="Larsson T."/>
            <person name="Lv J."/>
            <person name="Arendt D."/>
            <person name="Savage R."/>
            <person name="Osoegawa K."/>
            <person name="de Jong P."/>
            <person name="Lindberg D.R."/>
            <person name="Seaver E.C."/>
            <person name="Weisblat D.A."/>
            <person name="Putnam N.H."/>
            <person name="Grigoriev I.V."/>
            <person name="Rokhsar D.S."/>
        </authorList>
    </citation>
    <scope>NUCLEOTIDE SEQUENCE</scope>
    <source>
        <strain evidence="11">I ESC-2004</strain>
    </source>
</reference>
<dbReference type="NCBIfam" id="NF003727">
    <property type="entry name" value="PRK05330.1"/>
    <property type="match status" value="1"/>
</dbReference>
<protein>
    <recommendedName>
        <fullName evidence="4">coproporphyrinogen oxidase</fullName>
        <ecNumber evidence="4">1.3.3.3</ecNumber>
    </recommendedName>
</protein>
<dbReference type="FunFam" id="3.40.1500.10:FF:000002">
    <property type="entry name" value="oxygen-dependent coproporphyrinogen-III oxidase, mitochondrial"/>
    <property type="match status" value="1"/>
</dbReference>
<comment type="pathway">
    <text evidence="1">Porphyrin-containing compound metabolism; protoporphyrin-IX biosynthesis; protoporphyrinogen-IX from coproporphyrinogen-III (O2 route): step 1/1.</text>
</comment>
<dbReference type="EMBL" id="AMQN01003521">
    <property type="status" value="NOT_ANNOTATED_CDS"/>
    <property type="molecule type" value="Genomic_DNA"/>
</dbReference>
<dbReference type="GO" id="GO:0004109">
    <property type="term" value="F:coproporphyrinogen oxidase activity"/>
    <property type="evidence" value="ECO:0007669"/>
    <property type="project" value="UniProtKB-EC"/>
</dbReference>
<dbReference type="AlphaFoldDB" id="R7T4V4"/>
<feature type="region of interest" description="Disordered" evidence="8">
    <location>
        <begin position="1"/>
        <end position="31"/>
    </location>
</feature>
<dbReference type="EnsemblMetazoa" id="CapteT178054">
    <property type="protein sequence ID" value="CapteP178054"/>
    <property type="gene ID" value="CapteG178054"/>
</dbReference>
<dbReference type="EC" id="1.3.3.3" evidence="4"/>
<keyword evidence="5" id="KW-0560">Oxidoreductase</keyword>
<evidence type="ECO:0000256" key="2">
    <source>
        <dbReference type="ARBA" id="ARBA00010644"/>
    </source>
</evidence>
<dbReference type="Gene3D" id="3.40.1500.10">
    <property type="entry name" value="Coproporphyrinogen III oxidase, aerobic"/>
    <property type="match status" value="1"/>
</dbReference>
<dbReference type="Pfam" id="PF01218">
    <property type="entry name" value="Coprogen_oxidas"/>
    <property type="match status" value="1"/>
</dbReference>
<dbReference type="PRINTS" id="PR00073">
    <property type="entry name" value="COPRGNOXDASE"/>
</dbReference>
<dbReference type="SUPFAM" id="SSF102886">
    <property type="entry name" value="Coproporphyrinogen III oxidase"/>
    <property type="match status" value="1"/>
</dbReference>
<proteinExistence type="inferred from homology"/>
<keyword evidence="6" id="KW-0350">Heme biosynthesis</keyword>
<dbReference type="GO" id="GO:0006782">
    <property type="term" value="P:protoporphyrinogen IX biosynthetic process"/>
    <property type="evidence" value="ECO:0007669"/>
    <property type="project" value="UniProtKB-UniPathway"/>
</dbReference>
<evidence type="ECO:0000313" key="9">
    <source>
        <dbReference type="EMBL" id="ELT88013.1"/>
    </source>
</evidence>
<dbReference type="EMBL" id="KB312025">
    <property type="protein sequence ID" value="ELT88013.1"/>
    <property type="molecule type" value="Genomic_DNA"/>
</dbReference>
<dbReference type="InterPro" id="IPR001260">
    <property type="entry name" value="Coprogen_oxidase_aer"/>
</dbReference>
<organism evidence="9">
    <name type="scientific">Capitella teleta</name>
    <name type="common">Polychaete worm</name>
    <dbReference type="NCBI Taxonomy" id="283909"/>
    <lineage>
        <taxon>Eukaryota</taxon>
        <taxon>Metazoa</taxon>
        <taxon>Spiralia</taxon>
        <taxon>Lophotrochozoa</taxon>
        <taxon>Annelida</taxon>
        <taxon>Polychaeta</taxon>
        <taxon>Sedentaria</taxon>
        <taxon>Scolecida</taxon>
        <taxon>Capitellidae</taxon>
        <taxon>Capitella</taxon>
    </lineage>
</organism>
<dbReference type="STRING" id="283909.R7T4V4"/>
<sequence>MVQTVLAASSEEPEFMSSTVTPMEDLKKDPDSLKSKSELLVSRIQAEFCRALEEVDGKKKFTVEKWDRPEGGGGITCVMEDGEVFEKAGVNVSVVHGLLPTAAVPQMTSDHKDIKLSGPQLKDGKLPFFAAAVSSVIHPWNPHVPTVHFNYRYFEVEDAEGKKHSWFGGGTDLTPSYLDEEDAVHFHKTLKDACDAHTKKNYPAFKKWCDDYFVIKHRGTCSHNGGPRCERRGVGGIFFDDLKLSDEYDVFQFVTSCADSVIPSYLPIVKKHKNDVFTDNQREWQLLRRGRYAEFNLVYDRGTKFGLATPGGRIESILMSLPLNAKWKYNHAPTPGSPEAAMMDVLKSPRDWL</sequence>
<evidence type="ECO:0000313" key="11">
    <source>
        <dbReference type="Proteomes" id="UP000014760"/>
    </source>
</evidence>
<evidence type="ECO:0000256" key="7">
    <source>
        <dbReference type="ARBA" id="ARBA00023244"/>
    </source>
</evidence>
<dbReference type="PANTHER" id="PTHR10755:SF0">
    <property type="entry name" value="OXYGEN-DEPENDENT COPROPORPHYRINOGEN-III OXIDASE, MITOCHONDRIAL"/>
    <property type="match status" value="1"/>
</dbReference>
<gene>
    <name evidence="9" type="ORF">CAPTEDRAFT_178054</name>
</gene>
<dbReference type="PANTHER" id="PTHR10755">
    <property type="entry name" value="COPROPORPHYRINOGEN III OXIDASE, MITOCHONDRIAL"/>
    <property type="match status" value="1"/>
</dbReference>
<evidence type="ECO:0000256" key="4">
    <source>
        <dbReference type="ARBA" id="ARBA00012869"/>
    </source>
</evidence>
<reference evidence="10" key="3">
    <citation type="submission" date="2015-06" db="UniProtKB">
        <authorList>
            <consortium name="EnsemblMetazoa"/>
        </authorList>
    </citation>
    <scope>IDENTIFICATION</scope>
</reference>
<accession>R7T4V4</accession>
<dbReference type="UniPathway" id="UPA00251">
    <property type="reaction ID" value="UER00322"/>
</dbReference>
<dbReference type="InterPro" id="IPR036406">
    <property type="entry name" value="Coprogen_oxidase_aer_sf"/>
</dbReference>
<dbReference type="HOGENOM" id="CLU_026169_1_1_1"/>
<name>R7T4V4_CAPTE</name>
<reference evidence="9 11" key="2">
    <citation type="journal article" date="2013" name="Nature">
        <title>Insights into bilaterian evolution from three spiralian genomes.</title>
        <authorList>
            <person name="Simakov O."/>
            <person name="Marletaz F."/>
            <person name="Cho S.J."/>
            <person name="Edsinger-Gonzales E."/>
            <person name="Havlak P."/>
            <person name="Hellsten U."/>
            <person name="Kuo D.H."/>
            <person name="Larsson T."/>
            <person name="Lv J."/>
            <person name="Arendt D."/>
            <person name="Savage R."/>
            <person name="Osoegawa K."/>
            <person name="de Jong P."/>
            <person name="Grimwood J."/>
            <person name="Chapman J.A."/>
            <person name="Shapiro H."/>
            <person name="Aerts A."/>
            <person name="Otillar R.P."/>
            <person name="Terry A.Y."/>
            <person name="Boore J.L."/>
            <person name="Grigoriev I.V."/>
            <person name="Lindberg D.R."/>
            <person name="Seaver E.C."/>
            <person name="Weisblat D.A."/>
            <person name="Putnam N.H."/>
            <person name="Rokhsar D.S."/>
        </authorList>
    </citation>
    <scope>NUCLEOTIDE SEQUENCE</scope>
    <source>
        <strain evidence="9 11">I ESC-2004</strain>
    </source>
</reference>
<keyword evidence="11" id="KW-1185">Reference proteome</keyword>
<evidence type="ECO:0000256" key="8">
    <source>
        <dbReference type="SAM" id="MobiDB-lite"/>
    </source>
</evidence>
<evidence type="ECO:0000313" key="10">
    <source>
        <dbReference type="EnsemblMetazoa" id="CapteP178054"/>
    </source>
</evidence>
<dbReference type="PIRSF" id="PIRSF000166">
    <property type="entry name" value="Coproporphyri_ox"/>
    <property type="match status" value="1"/>
</dbReference>
<comment type="subunit">
    <text evidence="3">Homodimer.</text>
</comment>
<comment type="similarity">
    <text evidence="2">Belongs to the aerobic coproporphyrinogen-III oxidase family.</text>
</comment>
<dbReference type="OrthoDB" id="15318at2759"/>
<dbReference type="GO" id="GO:0005737">
    <property type="term" value="C:cytoplasm"/>
    <property type="evidence" value="ECO:0007669"/>
    <property type="project" value="TreeGrafter"/>
</dbReference>
<evidence type="ECO:0000256" key="1">
    <source>
        <dbReference type="ARBA" id="ARBA00005168"/>
    </source>
</evidence>